<dbReference type="InterPro" id="IPR027417">
    <property type="entry name" value="P-loop_NTPase"/>
</dbReference>
<evidence type="ECO:0000259" key="1">
    <source>
        <dbReference type="SMART" id="SM00382"/>
    </source>
</evidence>
<dbReference type="PANTHER" id="PTHR11669:SF8">
    <property type="entry name" value="DNA POLYMERASE III SUBUNIT DELTA"/>
    <property type="match status" value="1"/>
</dbReference>
<feature type="domain" description="AAA+ ATPase" evidence="1">
    <location>
        <begin position="41"/>
        <end position="180"/>
    </location>
</feature>
<organism evidence="2 3">
    <name type="scientific">Sediminivirga luteola</name>
    <dbReference type="NCBI Taxonomy" id="1774748"/>
    <lineage>
        <taxon>Bacteria</taxon>
        <taxon>Bacillati</taxon>
        <taxon>Actinomycetota</taxon>
        <taxon>Actinomycetes</taxon>
        <taxon>Micrococcales</taxon>
        <taxon>Brevibacteriaceae</taxon>
        <taxon>Sediminivirga</taxon>
    </lineage>
</organism>
<protein>
    <submittedName>
        <fullName evidence="2">DNA polymerase III subunit delta</fullName>
    </submittedName>
</protein>
<evidence type="ECO:0000313" key="3">
    <source>
        <dbReference type="Proteomes" id="UP000616114"/>
    </source>
</evidence>
<dbReference type="GO" id="GO:0006261">
    <property type="term" value="P:DNA-templated DNA replication"/>
    <property type="evidence" value="ECO:0007669"/>
    <property type="project" value="TreeGrafter"/>
</dbReference>
<dbReference type="InterPro" id="IPR050238">
    <property type="entry name" value="DNA_Rep/Repair_Clamp_Loader"/>
</dbReference>
<dbReference type="Pfam" id="PF13177">
    <property type="entry name" value="DNA_pol3_delta2"/>
    <property type="match status" value="1"/>
</dbReference>
<name>A0A8J2TTT9_9MICO</name>
<dbReference type="InterPro" id="IPR003593">
    <property type="entry name" value="AAA+_ATPase"/>
</dbReference>
<evidence type="ECO:0000313" key="2">
    <source>
        <dbReference type="EMBL" id="GGA01685.1"/>
    </source>
</evidence>
<reference evidence="2" key="2">
    <citation type="submission" date="2020-09" db="EMBL/GenBank/DDBJ databases">
        <authorList>
            <person name="Sun Q."/>
            <person name="Zhou Y."/>
        </authorList>
    </citation>
    <scope>NUCLEOTIDE SEQUENCE</scope>
    <source>
        <strain evidence="2">CGMCC 1.12785</strain>
    </source>
</reference>
<dbReference type="PANTHER" id="PTHR11669">
    <property type="entry name" value="REPLICATION FACTOR C / DNA POLYMERASE III GAMMA-TAU SUBUNIT"/>
    <property type="match status" value="1"/>
</dbReference>
<sequence>MTTAWPEALWSDVVGQPKAVGELRRAAEAAHRTGATRSAAMTHAWLLTGPPGSGRSTAARSFAAALLTDPAGGPDATQDAARVFAGTHPDLTVVATDKALISIDEVRALVSEAQRAPSGGRFRIILIEDADRMTERTCNVLLKAIEEPPERTVWLLCAPSPSDVVPTIRSRCRVVGLRVPSATDVQELLHRKHGVEPDVALWAAAASQNHIGRARYLASNETARAQRTAILSIPERLGTVGDAVRAAGRIVEEAADAAKAATEDRAARERAELLQTLGVEAGKAVPPALRAQIRQLEEDQKRRATRARQDELDRVLLDLLSLYRDVLLVQLGAGGAEINRGAEQQITAMAQRSSATLTLRRVEAIAEARRRLQTNTAPLLVLEALFLQLRD</sequence>
<gene>
    <name evidence="2" type="ORF">GCM10011333_00160</name>
</gene>
<accession>A0A8J2TTT9</accession>
<dbReference type="Proteomes" id="UP000616114">
    <property type="component" value="Unassembled WGS sequence"/>
</dbReference>
<comment type="caution">
    <text evidence="2">The sequence shown here is derived from an EMBL/GenBank/DDBJ whole genome shotgun (WGS) entry which is preliminary data.</text>
</comment>
<dbReference type="AlphaFoldDB" id="A0A8J2TTT9"/>
<reference evidence="2" key="1">
    <citation type="journal article" date="2014" name="Int. J. Syst. Evol. Microbiol.">
        <title>Complete genome sequence of Corynebacterium casei LMG S-19264T (=DSM 44701T), isolated from a smear-ripened cheese.</title>
        <authorList>
            <consortium name="US DOE Joint Genome Institute (JGI-PGF)"/>
            <person name="Walter F."/>
            <person name="Albersmeier A."/>
            <person name="Kalinowski J."/>
            <person name="Ruckert C."/>
        </authorList>
    </citation>
    <scope>NUCLEOTIDE SEQUENCE</scope>
    <source>
        <strain evidence="2">CGMCC 1.12785</strain>
    </source>
</reference>
<dbReference type="SUPFAM" id="SSF52540">
    <property type="entry name" value="P-loop containing nucleoside triphosphate hydrolases"/>
    <property type="match status" value="1"/>
</dbReference>
<dbReference type="Gene3D" id="3.40.50.300">
    <property type="entry name" value="P-loop containing nucleotide triphosphate hydrolases"/>
    <property type="match status" value="1"/>
</dbReference>
<dbReference type="NCBIfam" id="NF005926">
    <property type="entry name" value="PRK07940.1"/>
    <property type="match status" value="1"/>
</dbReference>
<dbReference type="EMBL" id="BMFY01000001">
    <property type="protein sequence ID" value="GGA01685.1"/>
    <property type="molecule type" value="Genomic_DNA"/>
</dbReference>
<dbReference type="RefSeq" id="WP_188548891.1">
    <property type="nucleotide sequence ID" value="NZ_BMFY01000001.1"/>
</dbReference>
<dbReference type="SMART" id="SM00382">
    <property type="entry name" value="AAA"/>
    <property type="match status" value="1"/>
</dbReference>
<keyword evidence="3" id="KW-1185">Reference proteome</keyword>
<proteinExistence type="predicted"/>